<dbReference type="Pfam" id="PF02518">
    <property type="entry name" value="HATPase_c"/>
    <property type="match status" value="1"/>
</dbReference>
<evidence type="ECO:0000256" key="5">
    <source>
        <dbReference type="ARBA" id="ARBA00022553"/>
    </source>
</evidence>
<evidence type="ECO:0000256" key="14">
    <source>
        <dbReference type="SAM" id="Phobius"/>
    </source>
</evidence>
<dbReference type="EC" id="2.7.13.3" evidence="3"/>
<evidence type="ECO:0000259" key="16">
    <source>
        <dbReference type="PROSITE" id="PS50885"/>
    </source>
</evidence>
<organism evidence="17 18">
    <name type="scientific">Paenibacillus herberti</name>
    <dbReference type="NCBI Taxonomy" id="1619309"/>
    <lineage>
        <taxon>Bacteria</taxon>
        <taxon>Bacillati</taxon>
        <taxon>Bacillota</taxon>
        <taxon>Bacilli</taxon>
        <taxon>Bacillales</taxon>
        <taxon>Paenibacillaceae</taxon>
        <taxon>Paenibacillus</taxon>
    </lineage>
</organism>
<dbReference type="Gene3D" id="3.30.565.10">
    <property type="entry name" value="Histidine kinase-like ATPase, C-terminal domain"/>
    <property type="match status" value="1"/>
</dbReference>
<dbReference type="EMBL" id="NMUQ01000002">
    <property type="protein sequence ID" value="OXM14845.1"/>
    <property type="molecule type" value="Genomic_DNA"/>
</dbReference>
<protein>
    <recommendedName>
        <fullName evidence="3">histidine kinase</fullName>
        <ecNumber evidence="3">2.7.13.3</ecNumber>
    </recommendedName>
</protein>
<keyword evidence="10" id="KW-0067">ATP-binding</keyword>
<dbReference type="SUPFAM" id="SSF55874">
    <property type="entry name" value="ATPase domain of HSP90 chaperone/DNA topoisomerase II/histidine kinase"/>
    <property type="match status" value="1"/>
</dbReference>
<feature type="transmembrane region" description="Helical" evidence="14">
    <location>
        <begin position="20"/>
        <end position="46"/>
    </location>
</feature>
<keyword evidence="11 14" id="KW-1133">Transmembrane helix</keyword>
<dbReference type="CDD" id="cd06225">
    <property type="entry name" value="HAMP"/>
    <property type="match status" value="1"/>
</dbReference>
<sequence length="475" mass="53387">MKKLIQKLKRPSLIARYSLIVLSALVMLPLLITLVGLVTMTSLSWLHPPASPSIYSNTTKLRLAWEAEAAAMGGESKEQAAVRLKAWIQKYPRSKVFRVDGEGSLHDAIPARKDFPAQWSAAYTVEYMKEAVNGVRYTVVSFVGDNRSEGFIVVEVPRYLTLPYSQRLDGVGSTVYAIGVMIMLTLYLFVSFLFFIRIRRRLVRLQAAMELPSESGLPLPVSLSGSDEIGRLEQSFNGMIRELEQSRRREEAEEALRRDLVMRLAHDLRTPLTVIRAHAFTLGREALSAQGKESLQLMTGKLDYTSELMENLFSYNLLVAGKYPYRPQRTDVTRLLRTQLAAWYPVLEQAEIELDSDLPEESIWWQADPQWLERVVDNLLQNVLRHAASGCYVAVRLLTENGGTLVVEDRGPGMDAESTFKGTGLGLAIVDLMLVEQDLCKQVRSGPDGTIITIWPDPERAKSNCQSTDELSTDF</sequence>
<evidence type="ECO:0000256" key="6">
    <source>
        <dbReference type="ARBA" id="ARBA00022679"/>
    </source>
</evidence>
<evidence type="ECO:0000313" key="17">
    <source>
        <dbReference type="EMBL" id="OXM14845.1"/>
    </source>
</evidence>
<evidence type="ECO:0000256" key="1">
    <source>
        <dbReference type="ARBA" id="ARBA00000085"/>
    </source>
</evidence>
<comment type="catalytic activity">
    <reaction evidence="1">
        <text>ATP + protein L-histidine = ADP + protein N-phospho-L-histidine.</text>
        <dbReference type="EC" id="2.7.13.3"/>
    </reaction>
</comment>
<comment type="subcellular location">
    <subcellularLocation>
        <location evidence="2">Cell membrane</location>
        <topology evidence="2">Multi-pass membrane protein</topology>
    </subcellularLocation>
</comment>
<keyword evidence="8" id="KW-0547">Nucleotide-binding</keyword>
<evidence type="ECO:0000259" key="15">
    <source>
        <dbReference type="PROSITE" id="PS50109"/>
    </source>
</evidence>
<feature type="domain" description="HAMP" evidence="16">
    <location>
        <begin position="196"/>
        <end position="248"/>
    </location>
</feature>
<keyword evidence="9 17" id="KW-0418">Kinase</keyword>
<evidence type="ECO:0000256" key="7">
    <source>
        <dbReference type="ARBA" id="ARBA00022692"/>
    </source>
</evidence>
<keyword evidence="13 14" id="KW-0472">Membrane</keyword>
<dbReference type="GO" id="GO:0000155">
    <property type="term" value="F:phosphorelay sensor kinase activity"/>
    <property type="evidence" value="ECO:0007669"/>
    <property type="project" value="InterPro"/>
</dbReference>
<comment type="caution">
    <text evidence="17">The sequence shown here is derived from an EMBL/GenBank/DDBJ whole genome shotgun (WGS) entry which is preliminary data.</text>
</comment>
<keyword evidence="6" id="KW-0808">Transferase</keyword>
<dbReference type="PROSITE" id="PS50885">
    <property type="entry name" value="HAMP"/>
    <property type="match status" value="1"/>
</dbReference>
<dbReference type="InterPro" id="IPR036097">
    <property type="entry name" value="HisK_dim/P_sf"/>
</dbReference>
<evidence type="ECO:0000256" key="4">
    <source>
        <dbReference type="ARBA" id="ARBA00022475"/>
    </source>
</evidence>
<dbReference type="Proteomes" id="UP000215145">
    <property type="component" value="Unassembled WGS sequence"/>
</dbReference>
<accession>A0A229NYM4</accession>
<dbReference type="CDD" id="cd00082">
    <property type="entry name" value="HisKA"/>
    <property type="match status" value="1"/>
</dbReference>
<dbReference type="InterPro" id="IPR003594">
    <property type="entry name" value="HATPase_dom"/>
</dbReference>
<evidence type="ECO:0000256" key="8">
    <source>
        <dbReference type="ARBA" id="ARBA00022741"/>
    </source>
</evidence>
<dbReference type="SUPFAM" id="SSF158472">
    <property type="entry name" value="HAMP domain-like"/>
    <property type="match status" value="1"/>
</dbReference>
<dbReference type="Gene3D" id="1.10.287.130">
    <property type="match status" value="1"/>
</dbReference>
<dbReference type="SMART" id="SM00304">
    <property type="entry name" value="HAMP"/>
    <property type="match status" value="1"/>
</dbReference>
<evidence type="ECO:0000256" key="13">
    <source>
        <dbReference type="ARBA" id="ARBA00023136"/>
    </source>
</evidence>
<dbReference type="InterPro" id="IPR036890">
    <property type="entry name" value="HATPase_C_sf"/>
</dbReference>
<keyword evidence="18" id="KW-1185">Reference proteome</keyword>
<keyword evidence="7 14" id="KW-0812">Transmembrane</keyword>
<dbReference type="Gene3D" id="6.10.340.10">
    <property type="match status" value="1"/>
</dbReference>
<evidence type="ECO:0000256" key="11">
    <source>
        <dbReference type="ARBA" id="ARBA00022989"/>
    </source>
</evidence>
<evidence type="ECO:0000313" key="18">
    <source>
        <dbReference type="Proteomes" id="UP000215145"/>
    </source>
</evidence>
<dbReference type="GO" id="GO:0005524">
    <property type="term" value="F:ATP binding"/>
    <property type="evidence" value="ECO:0007669"/>
    <property type="project" value="UniProtKB-KW"/>
</dbReference>
<dbReference type="SMART" id="SM00388">
    <property type="entry name" value="HisKA"/>
    <property type="match status" value="1"/>
</dbReference>
<evidence type="ECO:0000256" key="3">
    <source>
        <dbReference type="ARBA" id="ARBA00012438"/>
    </source>
</evidence>
<feature type="domain" description="Histidine kinase" evidence="15">
    <location>
        <begin position="263"/>
        <end position="454"/>
    </location>
</feature>
<keyword evidence="5" id="KW-0597">Phosphoprotein</keyword>
<dbReference type="SMART" id="SM00387">
    <property type="entry name" value="HATPase_c"/>
    <property type="match status" value="1"/>
</dbReference>
<dbReference type="GO" id="GO:0005886">
    <property type="term" value="C:plasma membrane"/>
    <property type="evidence" value="ECO:0007669"/>
    <property type="project" value="UniProtKB-SubCell"/>
</dbReference>
<dbReference type="InterPro" id="IPR005467">
    <property type="entry name" value="His_kinase_dom"/>
</dbReference>
<dbReference type="PANTHER" id="PTHR45436">
    <property type="entry name" value="SENSOR HISTIDINE KINASE YKOH"/>
    <property type="match status" value="1"/>
</dbReference>
<dbReference type="PROSITE" id="PS50109">
    <property type="entry name" value="HIS_KIN"/>
    <property type="match status" value="1"/>
</dbReference>
<evidence type="ECO:0000256" key="9">
    <source>
        <dbReference type="ARBA" id="ARBA00022777"/>
    </source>
</evidence>
<proteinExistence type="predicted"/>
<reference evidence="17 18" key="1">
    <citation type="submission" date="2017-07" db="EMBL/GenBank/DDBJ databases">
        <title>Paenibacillus herberti R33 genome sequencing and assembly.</title>
        <authorList>
            <person name="Su W."/>
        </authorList>
    </citation>
    <scope>NUCLEOTIDE SEQUENCE [LARGE SCALE GENOMIC DNA]</scope>
    <source>
        <strain evidence="17 18">R33</strain>
    </source>
</reference>
<keyword evidence="12" id="KW-0902">Two-component regulatory system</keyword>
<evidence type="ECO:0000256" key="10">
    <source>
        <dbReference type="ARBA" id="ARBA00022840"/>
    </source>
</evidence>
<dbReference type="Pfam" id="PF00512">
    <property type="entry name" value="HisKA"/>
    <property type="match status" value="1"/>
</dbReference>
<evidence type="ECO:0000256" key="2">
    <source>
        <dbReference type="ARBA" id="ARBA00004651"/>
    </source>
</evidence>
<dbReference type="PANTHER" id="PTHR45436:SF5">
    <property type="entry name" value="SENSOR HISTIDINE KINASE TRCS"/>
    <property type="match status" value="1"/>
</dbReference>
<feature type="transmembrane region" description="Helical" evidence="14">
    <location>
        <begin position="175"/>
        <end position="196"/>
    </location>
</feature>
<name>A0A229NYM4_9BACL</name>
<dbReference type="InterPro" id="IPR003661">
    <property type="entry name" value="HisK_dim/P_dom"/>
</dbReference>
<dbReference type="InterPro" id="IPR003660">
    <property type="entry name" value="HAMP_dom"/>
</dbReference>
<dbReference type="OrthoDB" id="14660at2"/>
<dbReference type="RefSeq" id="WP_089525662.1">
    <property type="nucleotide sequence ID" value="NZ_NMUQ01000002.1"/>
</dbReference>
<dbReference type="SUPFAM" id="SSF47384">
    <property type="entry name" value="Homodimeric domain of signal transducing histidine kinase"/>
    <property type="match status" value="1"/>
</dbReference>
<keyword evidence="4" id="KW-1003">Cell membrane</keyword>
<dbReference type="InterPro" id="IPR050428">
    <property type="entry name" value="TCS_sensor_his_kinase"/>
</dbReference>
<gene>
    <name evidence="17" type="ORF">CGZ75_18435</name>
</gene>
<dbReference type="AlphaFoldDB" id="A0A229NYM4"/>
<evidence type="ECO:0000256" key="12">
    <source>
        <dbReference type="ARBA" id="ARBA00023012"/>
    </source>
</evidence>